<evidence type="ECO:0000256" key="1">
    <source>
        <dbReference type="ARBA" id="ARBA00009913"/>
    </source>
</evidence>
<dbReference type="InterPro" id="IPR006120">
    <property type="entry name" value="Resolvase_HTH_dom"/>
</dbReference>
<evidence type="ECO:0000313" key="9">
    <source>
        <dbReference type="Proteomes" id="UP000076567"/>
    </source>
</evidence>
<protein>
    <submittedName>
        <fullName evidence="8">Resolvase</fullName>
    </submittedName>
</protein>
<evidence type="ECO:0000256" key="3">
    <source>
        <dbReference type="ARBA" id="ARBA00023125"/>
    </source>
</evidence>
<dbReference type="AlphaFoldDB" id="A0A165NNB9"/>
<accession>A0A165NNB9</accession>
<comment type="similarity">
    <text evidence="1">Belongs to the site-specific recombinase resolvase family.</text>
</comment>
<keyword evidence="3" id="KW-0238">DNA-binding</keyword>
<dbReference type="Gene3D" id="1.10.10.60">
    <property type="entry name" value="Homeodomain-like"/>
    <property type="match status" value="1"/>
</dbReference>
<dbReference type="GO" id="GO:0000150">
    <property type="term" value="F:DNA strand exchange activity"/>
    <property type="evidence" value="ECO:0007669"/>
    <property type="project" value="InterPro"/>
</dbReference>
<dbReference type="RefSeq" id="WP_066240336.1">
    <property type="nucleotide sequence ID" value="NZ_LRFC01000016.1"/>
</dbReference>
<keyword evidence="4" id="KW-0233">DNA recombination</keyword>
<dbReference type="PANTHER" id="PTHR30461:SF26">
    <property type="entry name" value="RESOLVASE HOMOLOG YNEB"/>
    <property type="match status" value="1"/>
</dbReference>
<keyword evidence="9" id="KW-1185">Reference proteome</keyword>
<evidence type="ECO:0000256" key="2">
    <source>
        <dbReference type="ARBA" id="ARBA00022908"/>
    </source>
</evidence>
<dbReference type="Pfam" id="PF00239">
    <property type="entry name" value="Resolvase"/>
    <property type="match status" value="1"/>
</dbReference>
<dbReference type="CDD" id="cd03768">
    <property type="entry name" value="SR_ResInv"/>
    <property type="match status" value="1"/>
</dbReference>
<dbReference type="PANTHER" id="PTHR30461">
    <property type="entry name" value="DNA-INVERTASE FROM LAMBDOID PROPHAGE"/>
    <property type="match status" value="1"/>
</dbReference>
<dbReference type="InterPro" id="IPR006118">
    <property type="entry name" value="Recombinase_CS"/>
</dbReference>
<feature type="active site" description="O-(5'-phospho-DNA)-serine intermediate" evidence="5 6">
    <location>
        <position position="10"/>
    </location>
</feature>
<feature type="domain" description="Resolvase/invertase-type recombinase catalytic" evidence="7">
    <location>
        <begin position="2"/>
        <end position="138"/>
    </location>
</feature>
<reference evidence="9" key="1">
    <citation type="submission" date="2016-01" db="EMBL/GenBank/DDBJ databases">
        <title>Draft genome of Chromobacterium sp. F49.</title>
        <authorList>
            <person name="Hong K.W."/>
        </authorList>
    </citation>
    <scope>NUCLEOTIDE SEQUENCE [LARGE SCALE GENOMIC DNA]</scope>
    <source>
        <strain evidence="9">P7IIIA</strain>
    </source>
</reference>
<evidence type="ECO:0000256" key="6">
    <source>
        <dbReference type="PROSITE-ProRule" id="PRU10137"/>
    </source>
</evidence>
<dbReference type="GO" id="GO:0015074">
    <property type="term" value="P:DNA integration"/>
    <property type="evidence" value="ECO:0007669"/>
    <property type="project" value="UniProtKB-KW"/>
</dbReference>
<evidence type="ECO:0000256" key="4">
    <source>
        <dbReference type="ARBA" id="ARBA00023172"/>
    </source>
</evidence>
<dbReference type="SMART" id="SM00857">
    <property type="entry name" value="Resolvase"/>
    <property type="match status" value="1"/>
</dbReference>
<dbReference type="OrthoDB" id="9797501at2"/>
<dbReference type="EMBL" id="LRFC01000016">
    <property type="protein sequence ID" value="KZE66883.1"/>
    <property type="molecule type" value="Genomic_DNA"/>
</dbReference>
<dbReference type="Gene3D" id="3.40.50.1390">
    <property type="entry name" value="Resolvase, N-terminal catalytic domain"/>
    <property type="match status" value="1"/>
</dbReference>
<comment type="caution">
    <text evidence="8">The sequence shown here is derived from an EMBL/GenBank/DDBJ whole genome shotgun (WGS) entry which is preliminary data.</text>
</comment>
<dbReference type="InterPro" id="IPR050639">
    <property type="entry name" value="SSR_resolvase"/>
</dbReference>
<evidence type="ECO:0000313" key="8">
    <source>
        <dbReference type="EMBL" id="KZE66883.1"/>
    </source>
</evidence>
<evidence type="ECO:0000256" key="5">
    <source>
        <dbReference type="PIRSR" id="PIRSR606118-50"/>
    </source>
</evidence>
<dbReference type="PROSITE" id="PS00397">
    <property type="entry name" value="RECOMBINASES_1"/>
    <property type="match status" value="1"/>
</dbReference>
<dbReference type="InterPro" id="IPR036162">
    <property type="entry name" value="Resolvase-like_N_sf"/>
</dbReference>
<dbReference type="InterPro" id="IPR006119">
    <property type="entry name" value="Resolv_N"/>
</dbReference>
<dbReference type="Pfam" id="PF02796">
    <property type="entry name" value="HTH_7"/>
    <property type="match status" value="1"/>
</dbReference>
<dbReference type="Proteomes" id="UP000076567">
    <property type="component" value="Unassembled WGS sequence"/>
</dbReference>
<keyword evidence="2" id="KW-0229">DNA integration</keyword>
<dbReference type="GO" id="GO:0003677">
    <property type="term" value="F:DNA binding"/>
    <property type="evidence" value="ECO:0007669"/>
    <property type="project" value="UniProtKB-KW"/>
</dbReference>
<evidence type="ECO:0000259" key="7">
    <source>
        <dbReference type="PROSITE" id="PS51736"/>
    </source>
</evidence>
<dbReference type="PROSITE" id="PS51736">
    <property type="entry name" value="RECOMBINASES_3"/>
    <property type="match status" value="1"/>
</dbReference>
<proteinExistence type="inferred from homology"/>
<gene>
    <name evidence="8" type="ORF">AWM68_20145</name>
</gene>
<sequence>MRKIGYIRVSSTSQNLSRQIQQLSEIGMDIIFEEKVSGATIDREQLQKMLEDLQEGDSIYVTDLTRITRSTQDLFELINLIRKKKASLKSLKDTWLDLSEDNPYSQFLITVMAGVNQLERDLIRMRQREGIELAKKEGKFKGRLKKYHKNHAGMNYAVKLYKEGDMTVRQICEITNVSRASLYRKLSEGNK</sequence>
<organism evidence="8 9">
    <name type="scientific">Fictibacillus phosphorivorans</name>
    <dbReference type="NCBI Taxonomy" id="1221500"/>
    <lineage>
        <taxon>Bacteria</taxon>
        <taxon>Bacillati</taxon>
        <taxon>Bacillota</taxon>
        <taxon>Bacilli</taxon>
        <taxon>Bacillales</taxon>
        <taxon>Fictibacillaceae</taxon>
        <taxon>Fictibacillus</taxon>
    </lineage>
</organism>
<name>A0A165NNB9_9BACL</name>
<dbReference type="SUPFAM" id="SSF53041">
    <property type="entry name" value="Resolvase-like"/>
    <property type="match status" value="1"/>
</dbReference>